<organism evidence="1 2">
    <name type="scientific">Lepeophtheirus salmonis</name>
    <name type="common">Salmon louse</name>
    <name type="synonym">Caligus salmonis</name>
    <dbReference type="NCBI Taxonomy" id="72036"/>
    <lineage>
        <taxon>Eukaryota</taxon>
        <taxon>Metazoa</taxon>
        <taxon>Ecdysozoa</taxon>
        <taxon>Arthropoda</taxon>
        <taxon>Crustacea</taxon>
        <taxon>Multicrustacea</taxon>
        <taxon>Hexanauplia</taxon>
        <taxon>Copepoda</taxon>
        <taxon>Siphonostomatoida</taxon>
        <taxon>Caligidae</taxon>
        <taxon>Lepeophtheirus</taxon>
    </lineage>
</organism>
<reference evidence="1" key="1">
    <citation type="submission" date="2021-02" db="EMBL/GenBank/DDBJ databases">
        <authorList>
            <person name="Bekaert M."/>
        </authorList>
    </citation>
    <scope>NUCLEOTIDE SEQUENCE</scope>
    <source>
        <strain evidence="1">IoA-00</strain>
    </source>
</reference>
<name>A0A7R8HDP6_LEPSM</name>
<evidence type="ECO:0000313" key="2">
    <source>
        <dbReference type="Proteomes" id="UP000675881"/>
    </source>
</evidence>
<dbReference type="AlphaFoldDB" id="A0A7R8HDP6"/>
<dbReference type="Proteomes" id="UP000675881">
    <property type="component" value="Chromosome 8"/>
</dbReference>
<gene>
    <name evidence="1" type="ORF">LSAA_13911</name>
</gene>
<evidence type="ECO:0000313" key="1">
    <source>
        <dbReference type="EMBL" id="CAF3027461.1"/>
    </source>
</evidence>
<accession>A0A7R8HDP6</accession>
<protein>
    <submittedName>
        <fullName evidence="1">(salmon louse) hypothetical protein</fullName>
    </submittedName>
</protein>
<proteinExistence type="predicted"/>
<dbReference type="EMBL" id="HG994587">
    <property type="protein sequence ID" value="CAF3027461.1"/>
    <property type="molecule type" value="Genomic_DNA"/>
</dbReference>
<keyword evidence="2" id="KW-1185">Reference proteome</keyword>
<sequence length="122" mass="12904">MGVVGRFTIGSAVDGSEYTLCTGKVDGKVRGDGIEIARLGVPSCPSSQTSPVHQMVLLHTLAQYECWMTSWLSLHEQNVDAGLNGEDVTGIRVGTEEVHLCNENKGEAGGQLTMWALSLAAG</sequence>